<keyword evidence="5" id="KW-0915">Sodium</keyword>
<dbReference type="PRINTS" id="PR01084">
    <property type="entry name" value="NAHEXCHNGR"/>
</dbReference>
<protein>
    <submittedName>
        <fullName evidence="12">Sodium/hydrogen exchanger</fullName>
    </submittedName>
</protein>
<comment type="subcellular location">
    <subcellularLocation>
        <location evidence="1">Membrane</location>
        <topology evidence="1">Multi-pass membrane protein</topology>
    </subcellularLocation>
</comment>
<reference evidence="12 13" key="1">
    <citation type="submission" date="2019-10" db="EMBL/GenBank/DDBJ databases">
        <title>Assembly and Annotation for the nematode Trichostrongylus colubriformis.</title>
        <authorList>
            <person name="Martin J."/>
        </authorList>
    </citation>
    <scope>NUCLEOTIDE SEQUENCE [LARGE SCALE GENOMIC DNA]</scope>
    <source>
        <strain evidence="12">G859</strain>
        <tissue evidence="12">Whole worm</tissue>
    </source>
</reference>
<accession>A0AAN8FA04</accession>
<feature type="domain" description="Cation/H+ exchanger transmembrane" evidence="11">
    <location>
        <begin position="51"/>
        <end position="148"/>
    </location>
</feature>
<organism evidence="12 13">
    <name type="scientific">Trichostrongylus colubriformis</name>
    <name type="common">Black scour worm</name>
    <dbReference type="NCBI Taxonomy" id="6319"/>
    <lineage>
        <taxon>Eukaryota</taxon>
        <taxon>Metazoa</taxon>
        <taxon>Ecdysozoa</taxon>
        <taxon>Nematoda</taxon>
        <taxon>Chromadorea</taxon>
        <taxon>Rhabditida</taxon>
        <taxon>Rhabditina</taxon>
        <taxon>Rhabditomorpha</taxon>
        <taxon>Strongyloidea</taxon>
        <taxon>Trichostrongylidae</taxon>
        <taxon>Trichostrongylus</taxon>
    </lineage>
</organism>
<keyword evidence="4 9" id="KW-1133">Transmembrane helix</keyword>
<keyword evidence="2" id="KW-0813">Transport</keyword>
<dbReference type="GO" id="GO:0005886">
    <property type="term" value="C:plasma membrane"/>
    <property type="evidence" value="ECO:0007669"/>
    <property type="project" value="TreeGrafter"/>
</dbReference>
<dbReference type="PANTHER" id="PTHR10110">
    <property type="entry name" value="SODIUM/HYDROGEN EXCHANGER"/>
    <property type="match status" value="1"/>
</dbReference>
<feature type="transmembrane region" description="Helical" evidence="9">
    <location>
        <begin position="75"/>
        <end position="96"/>
    </location>
</feature>
<dbReference type="GO" id="GO:0015386">
    <property type="term" value="F:potassium:proton antiporter activity"/>
    <property type="evidence" value="ECO:0007669"/>
    <property type="project" value="TreeGrafter"/>
</dbReference>
<feature type="signal peptide" evidence="10">
    <location>
        <begin position="1"/>
        <end position="18"/>
    </location>
</feature>
<evidence type="ECO:0000256" key="7">
    <source>
        <dbReference type="ARBA" id="ARBA00023136"/>
    </source>
</evidence>
<dbReference type="Pfam" id="PF00999">
    <property type="entry name" value="Na_H_Exchanger"/>
    <property type="match status" value="1"/>
</dbReference>
<dbReference type="InterPro" id="IPR004709">
    <property type="entry name" value="NaH_exchanger"/>
</dbReference>
<dbReference type="EMBL" id="WIXE01022157">
    <property type="protein sequence ID" value="KAK5967753.1"/>
    <property type="molecule type" value="Genomic_DNA"/>
</dbReference>
<keyword evidence="8" id="KW-0739">Sodium transport</keyword>
<feature type="chain" id="PRO_5043041512" evidence="10">
    <location>
        <begin position="19"/>
        <end position="166"/>
    </location>
</feature>
<name>A0AAN8FA04_TRICO</name>
<evidence type="ECO:0000256" key="10">
    <source>
        <dbReference type="SAM" id="SignalP"/>
    </source>
</evidence>
<keyword evidence="13" id="KW-1185">Reference proteome</keyword>
<dbReference type="PANTHER" id="PTHR10110:SF98">
    <property type="entry name" value="SODIUM_HYDROGEN EXCHANGER"/>
    <property type="match status" value="1"/>
</dbReference>
<evidence type="ECO:0000259" key="11">
    <source>
        <dbReference type="Pfam" id="PF00999"/>
    </source>
</evidence>
<evidence type="ECO:0000256" key="5">
    <source>
        <dbReference type="ARBA" id="ARBA00023053"/>
    </source>
</evidence>
<gene>
    <name evidence="12" type="ORF">GCK32_010407</name>
</gene>
<feature type="transmembrane region" description="Helical" evidence="9">
    <location>
        <begin position="102"/>
        <end position="119"/>
    </location>
</feature>
<evidence type="ECO:0000313" key="12">
    <source>
        <dbReference type="EMBL" id="KAK5967753.1"/>
    </source>
</evidence>
<keyword evidence="3 9" id="KW-0812">Transmembrane</keyword>
<dbReference type="GO" id="GO:0098719">
    <property type="term" value="P:sodium ion import across plasma membrane"/>
    <property type="evidence" value="ECO:0007669"/>
    <property type="project" value="TreeGrafter"/>
</dbReference>
<feature type="transmembrane region" description="Helical" evidence="9">
    <location>
        <begin position="131"/>
        <end position="148"/>
    </location>
</feature>
<dbReference type="AlphaFoldDB" id="A0AAN8FA04"/>
<sequence length="166" mass="18969">MWRRFICLLFILFCYSAANEDTGNQTQTRFQVVTFRWLANETPYMIATWLLVAALAKILFHVFKPISNVLPDSSLLIAVGLVIGLILKETGAHINYSLDSHVFFLYLLPPIIFDAGYFMPNRALFENFDSVLLFAVVGTIWNCLAIGLEKLSNTEILQKYFSKKSF</sequence>
<keyword evidence="7 9" id="KW-0472">Membrane</keyword>
<evidence type="ECO:0000256" key="9">
    <source>
        <dbReference type="SAM" id="Phobius"/>
    </source>
</evidence>
<proteinExistence type="predicted"/>
<comment type="caution">
    <text evidence="12">The sequence shown here is derived from an EMBL/GenBank/DDBJ whole genome shotgun (WGS) entry which is preliminary data.</text>
</comment>
<evidence type="ECO:0000256" key="2">
    <source>
        <dbReference type="ARBA" id="ARBA00022448"/>
    </source>
</evidence>
<dbReference type="GO" id="GO:0015385">
    <property type="term" value="F:sodium:proton antiporter activity"/>
    <property type="evidence" value="ECO:0007669"/>
    <property type="project" value="InterPro"/>
</dbReference>
<keyword evidence="10" id="KW-0732">Signal</keyword>
<evidence type="ECO:0000256" key="4">
    <source>
        <dbReference type="ARBA" id="ARBA00022989"/>
    </source>
</evidence>
<dbReference type="InterPro" id="IPR006153">
    <property type="entry name" value="Cation/H_exchanger_TM"/>
</dbReference>
<dbReference type="InterPro" id="IPR018422">
    <property type="entry name" value="Cation/H_exchanger_CPA1"/>
</dbReference>
<evidence type="ECO:0000256" key="3">
    <source>
        <dbReference type="ARBA" id="ARBA00022692"/>
    </source>
</evidence>
<evidence type="ECO:0000256" key="1">
    <source>
        <dbReference type="ARBA" id="ARBA00004141"/>
    </source>
</evidence>
<evidence type="ECO:0000256" key="8">
    <source>
        <dbReference type="ARBA" id="ARBA00023201"/>
    </source>
</evidence>
<dbReference type="Proteomes" id="UP001331761">
    <property type="component" value="Unassembled WGS sequence"/>
</dbReference>
<evidence type="ECO:0000313" key="13">
    <source>
        <dbReference type="Proteomes" id="UP001331761"/>
    </source>
</evidence>
<dbReference type="GO" id="GO:0051453">
    <property type="term" value="P:regulation of intracellular pH"/>
    <property type="evidence" value="ECO:0007669"/>
    <property type="project" value="TreeGrafter"/>
</dbReference>
<feature type="transmembrane region" description="Helical" evidence="9">
    <location>
        <begin position="42"/>
        <end position="63"/>
    </location>
</feature>
<keyword evidence="6" id="KW-0406">Ion transport</keyword>
<evidence type="ECO:0000256" key="6">
    <source>
        <dbReference type="ARBA" id="ARBA00023065"/>
    </source>
</evidence>